<evidence type="ECO:0000313" key="2">
    <source>
        <dbReference type="Proteomes" id="UP001220509"/>
    </source>
</evidence>
<name>A0AAX3M7T0_9BACL</name>
<keyword evidence="2" id="KW-1185">Reference proteome</keyword>
<gene>
    <name evidence="1" type="ORF">PQ456_21620</name>
</gene>
<dbReference type="Pfam" id="PF20119">
    <property type="entry name" value="DUF6509"/>
    <property type="match status" value="1"/>
</dbReference>
<dbReference type="Proteomes" id="UP001220509">
    <property type="component" value="Chromosome"/>
</dbReference>
<dbReference type="AlphaFoldDB" id="A0AAX3M7T0"/>
<protein>
    <submittedName>
        <fullName evidence="1">DUF6509 family protein</fullName>
    </submittedName>
</protein>
<dbReference type="InterPro" id="IPR045424">
    <property type="entry name" value="DUF6509"/>
</dbReference>
<accession>A0AAX3M7T0</accession>
<evidence type="ECO:0000313" key="1">
    <source>
        <dbReference type="EMBL" id="WCT58226.1"/>
    </source>
</evidence>
<dbReference type="EMBL" id="CP117416">
    <property type="protein sequence ID" value="WCT58226.1"/>
    <property type="molecule type" value="Genomic_DNA"/>
</dbReference>
<proteinExistence type="predicted"/>
<dbReference type="KEGG" id="pka:PQ456_21620"/>
<organism evidence="1 2">
    <name type="scientific">Paenibacillus kyungheensis</name>
    <dbReference type="NCBI Taxonomy" id="1452732"/>
    <lineage>
        <taxon>Bacteria</taxon>
        <taxon>Bacillati</taxon>
        <taxon>Bacillota</taxon>
        <taxon>Bacilli</taxon>
        <taxon>Bacillales</taxon>
        <taxon>Paenibacillaceae</taxon>
        <taxon>Paenibacillus</taxon>
    </lineage>
</organism>
<sequence>MMEITSYQVEMIKDPFEILVGTRYEFFIDFEVDEEDDIYSVNGLYIRAIYKVQETGNGIVSYDIMEKGTERVLDFDLEEEEEQELAAFCEQNWKNAESN</sequence>
<reference evidence="1 2" key="1">
    <citation type="submission" date="2023-02" db="EMBL/GenBank/DDBJ databases">
        <title>Genome sequence of Paenibacillus kyungheensis KACC 18744.</title>
        <authorList>
            <person name="Kim S."/>
            <person name="Heo J."/>
            <person name="Kwon S.-W."/>
        </authorList>
    </citation>
    <scope>NUCLEOTIDE SEQUENCE [LARGE SCALE GENOMIC DNA]</scope>
    <source>
        <strain evidence="1 2">KACC 18744</strain>
    </source>
</reference>